<sequence length="407" mass="46389">MLLRFQLLSESSNTVSCSENYVGRGPLVLEFEKCVVRSVGDNTELVGVEACNSRNRDGCNVLGTSFVGDYYVDYSRQSAIVWPPGESSSGVLSGIQTGTSIASPVHTNTGDQNALYGESNFQTDVGATSSANFSQQRKIHGVCKRQERKRARSFTVGNGRGEFGDVMLDTVNHGGVTNSYIDICDCHWVCEYCHAAFWYDERVKRYDDSVNRRRGPFVFKISGHIYHWIGSLCPAPTDPPRFLQLYIYDIQNEVSNRTLGEIVFKSGPNTRTDYDVIIESRDGFYPEMRPRRDVDKRLSMNQYYMFQLHERLDSYALLFRGGRLFQQYVVGVFCCIEQNRLDFYRFWQNDIRREYLSGVYDAICRGDREGSEIGGRLILLRTFTGGPRYMYSHYLDALAICRALGNP</sequence>
<accession>A0ABQ5FX43</accession>
<keyword evidence="3" id="KW-1185">Reference proteome</keyword>
<dbReference type="GO" id="GO:0004386">
    <property type="term" value="F:helicase activity"/>
    <property type="evidence" value="ECO:0007669"/>
    <property type="project" value="UniProtKB-KW"/>
</dbReference>
<evidence type="ECO:0000259" key="1">
    <source>
        <dbReference type="Pfam" id="PF14214"/>
    </source>
</evidence>
<dbReference type="PANTHER" id="PTHR45786:SF74">
    <property type="entry name" value="ATP-DEPENDENT DNA HELICASE"/>
    <property type="match status" value="1"/>
</dbReference>
<reference evidence="2" key="1">
    <citation type="journal article" date="2022" name="Int. J. Mol. Sci.">
        <title>Draft Genome of Tanacetum Coccineum: Genomic Comparison of Closely Related Tanacetum-Family Plants.</title>
        <authorList>
            <person name="Yamashiro T."/>
            <person name="Shiraishi A."/>
            <person name="Nakayama K."/>
            <person name="Satake H."/>
        </authorList>
    </citation>
    <scope>NUCLEOTIDE SEQUENCE</scope>
</reference>
<dbReference type="PANTHER" id="PTHR45786">
    <property type="entry name" value="DNA BINDING PROTEIN-LIKE"/>
    <property type="match status" value="1"/>
</dbReference>
<dbReference type="EMBL" id="BQNB010017838">
    <property type="protein sequence ID" value="GJT67769.1"/>
    <property type="molecule type" value="Genomic_DNA"/>
</dbReference>
<evidence type="ECO:0000313" key="2">
    <source>
        <dbReference type="EMBL" id="GJT67769.1"/>
    </source>
</evidence>
<name>A0ABQ5FX43_9ASTR</name>
<gene>
    <name evidence="2" type="ORF">Tco_1019249</name>
</gene>
<keyword evidence="2" id="KW-0347">Helicase</keyword>
<keyword evidence="2" id="KW-0378">Hydrolase</keyword>
<dbReference type="InterPro" id="IPR025476">
    <property type="entry name" value="Helitron_helicase-like"/>
</dbReference>
<feature type="domain" description="Helitron helicase-like" evidence="1">
    <location>
        <begin position="303"/>
        <end position="407"/>
    </location>
</feature>
<dbReference type="Proteomes" id="UP001151760">
    <property type="component" value="Unassembled WGS sequence"/>
</dbReference>
<comment type="caution">
    <text evidence="2">The sequence shown here is derived from an EMBL/GenBank/DDBJ whole genome shotgun (WGS) entry which is preliminary data.</text>
</comment>
<proteinExistence type="predicted"/>
<keyword evidence="2" id="KW-0547">Nucleotide-binding</keyword>
<organism evidence="2 3">
    <name type="scientific">Tanacetum coccineum</name>
    <dbReference type="NCBI Taxonomy" id="301880"/>
    <lineage>
        <taxon>Eukaryota</taxon>
        <taxon>Viridiplantae</taxon>
        <taxon>Streptophyta</taxon>
        <taxon>Embryophyta</taxon>
        <taxon>Tracheophyta</taxon>
        <taxon>Spermatophyta</taxon>
        <taxon>Magnoliopsida</taxon>
        <taxon>eudicotyledons</taxon>
        <taxon>Gunneridae</taxon>
        <taxon>Pentapetalae</taxon>
        <taxon>asterids</taxon>
        <taxon>campanulids</taxon>
        <taxon>Asterales</taxon>
        <taxon>Asteraceae</taxon>
        <taxon>Asteroideae</taxon>
        <taxon>Anthemideae</taxon>
        <taxon>Anthemidinae</taxon>
        <taxon>Tanacetum</taxon>
    </lineage>
</organism>
<protein>
    <submittedName>
        <fullName evidence="2">DNA helicase</fullName>
    </submittedName>
</protein>
<reference evidence="2" key="2">
    <citation type="submission" date="2022-01" db="EMBL/GenBank/DDBJ databases">
        <authorList>
            <person name="Yamashiro T."/>
            <person name="Shiraishi A."/>
            <person name="Satake H."/>
            <person name="Nakayama K."/>
        </authorList>
    </citation>
    <scope>NUCLEOTIDE SEQUENCE</scope>
</reference>
<evidence type="ECO:0000313" key="3">
    <source>
        <dbReference type="Proteomes" id="UP001151760"/>
    </source>
</evidence>
<dbReference type="Pfam" id="PF14214">
    <property type="entry name" value="Helitron_like_N"/>
    <property type="match status" value="1"/>
</dbReference>
<keyword evidence="2" id="KW-0067">ATP-binding</keyword>